<keyword evidence="6" id="KW-1185">Reference proteome</keyword>
<keyword evidence="1" id="KW-0678">Repressor</keyword>
<evidence type="ECO:0000256" key="2">
    <source>
        <dbReference type="ARBA" id="ARBA00023015"/>
    </source>
</evidence>
<organism evidence="5 6">
    <name type="scientific">Datura stramonium</name>
    <name type="common">Jimsonweed</name>
    <name type="synonym">Common thornapple</name>
    <dbReference type="NCBI Taxonomy" id="4076"/>
    <lineage>
        <taxon>Eukaryota</taxon>
        <taxon>Viridiplantae</taxon>
        <taxon>Streptophyta</taxon>
        <taxon>Embryophyta</taxon>
        <taxon>Tracheophyta</taxon>
        <taxon>Spermatophyta</taxon>
        <taxon>Magnoliopsida</taxon>
        <taxon>eudicotyledons</taxon>
        <taxon>Gunneridae</taxon>
        <taxon>Pentapetalae</taxon>
        <taxon>asterids</taxon>
        <taxon>lamiids</taxon>
        <taxon>Solanales</taxon>
        <taxon>Solanaceae</taxon>
        <taxon>Solanoideae</taxon>
        <taxon>Datureae</taxon>
        <taxon>Datura</taxon>
    </lineage>
</organism>
<evidence type="ECO:0000313" key="5">
    <source>
        <dbReference type="EMBL" id="MCD7448885.1"/>
    </source>
</evidence>
<feature type="region of interest" description="Disordered" evidence="4">
    <location>
        <begin position="1"/>
        <end position="20"/>
    </location>
</feature>
<gene>
    <name evidence="5" type="ORF">HAX54_046979</name>
</gene>
<dbReference type="EMBL" id="JACEIK010000075">
    <property type="protein sequence ID" value="MCD7448885.1"/>
    <property type="molecule type" value="Genomic_DNA"/>
</dbReference>
<evidence type="ECO:0000256" key="4">
    <source>
        <dbReference type="SAM" id="MobiDB-lite"/>
    </source>
</evidence>
<evidence type="ECO:0000256" key="3">
    <source>
        <dbReference type="ARBA" id="ARBA00023163"/>
    </source>
</evidence>
<keyword evidence="3" id="KW-0804">Transcription</keyword>
<reference evidence="5 6" key="1">
    <citation type="journal article" date="2021" name="BMC Genomics">
        <title>Datura genome reveals duplications of psychoactive alkaloid biosynthetic genes and high mutation rate following tissue culture.</title>
        <authorList>
            <person name="Rajewski A."/>
            <person name="Carter-House D."/>
            <person name="Stajich J."/>
            <person name="Litt A."/>
        </authorList>
    </citation>
    <scope>NUCLEOTIDE SEQUENCE [LARGE SCALE GENOMIC DNA]</scope>
    <source>
        <strain evidence="5">AR-01</strain>
    </source>
</reference>
<dbReference type="PANTHER" id="PTHR33388">
    <property type="entry name" value="OS01G0212500 PROTEIN"/>
    <property type="match status" value="1"/>
</dbReference>
<keyword evidence="2" id="KW-0805">Transcription regulation</keyword>
<accession>A0ABS8RPZ4</accession>
<evidence type="ECO:0000256" key="1">
    <source>
        <dbReference type="ARBA" id="ARBA00022491"/>
    </source>
</evidence>
<evidence type="ECO:0000313" key="6">
    <source>
        <dbReference type="Proteomes" id="UP000823775"/>
    </source>
</evidence>
<dbReference type="PANTHER" id="PTHR33388:SF21">
    <property type="match status" value="1"/>
</dbReference>
<dbReference type="InterPro" id="IPR040356">
    <property type="entry name" value="SPEAR"/>
</dbReference>
<name>A0ABS8RPZ4_DATST</name>
<dbReference type="Proteomes" id="UP000823775">
    <property type="component" value="Unassembled WGS sequence"/>
</dbReference>
<proteinExistence type="predicted"/>
<sequence>MANTKSSNKMNEKKKVPQRGLGVAQLERIRLEGQHKKDSIFQTVQCPNFIPTSSRIDFTSKDCVFRPNQSAPFLENCPKLWSGKYSQGVDQKVDQHGIVFGHNLNLPSEPHSLIIPLLQRSQQYQQTSSSSPMVSHELNSVVNISSGISSSSVQNFQMEPPSNQSYYGCNCLPLCPEETKMTGVKRPYPFSQKYPPVPKFRCKIPQCCVASVSRSHESASSSDECSVNVEEGNALKREIISKSKALSESEPSISVGETKALNGDFLRLAPPAAALPHLEAVNRRSAPQSLQLFDYVPSRVAAAEPTLSSGLSISVQQPILRFSPSAKVQIGREGTRGSDSHTEAGGNVDLELKL</sequence>
<protein>
    <submittedName>
        <fullName evidence="5">Uncharacterized protein</fullName>
    </submittedName>
</protein>
<comment type="caution">
    <text evidence="5">The sequence shown here is derived from an EMBL/GenBank/DDBJ whole genome shotgun (WGS) entry which is preliminary data.</text>
</comment>